<evidence type="ECO:0000259" key="1">
    <source>
        <dbReference type="PROSITE" id="PS51186"/>
    </source>
</evidence>
<dbReference type="Pfam" id="PF13508">
    <property type="entry name" value="Acetyltransf_7"/>
    <property type="match status" value="1"/>
</dbReference>
<evidence type="ECO:0000313" key="3">
    <source>
        <dbReference type="Proteomes" id="UP000315439"/>
    </source>
</evidence>
<dbReference type="PANTHER" id="PTHR43233:SF1">
    <property type="entry name" value="FAMILY N-ACETYLTRANSFERASE, PUTATIVE (AFU_ORTHOLOGUE AFUA_6G03350)-RELATED"/>
    <property type="match status" value="1"/>
</dbReference>
<dbReference type="Gene3D" id="3.40.630.30">
    <property type="match status" value="1"/>
</dbReference>
<dbReference type="InterPro" id="IPR016181">
    <property type="entry name" value="Acyl_CoA_acyltransferase"/>
</dbReference>
<reference evidence="2 3" key="1">
    <citation type="submission" date="2019-07" db="EMBL/GenBank/DDBJ databases">
        <title>Draft genome for Aliikangiella sp. M105.</title>
        <authorList>
            <person name="Wang G."/>
        </authorList>
    </citation>
    <scope>NUCLEOTIDE SEQUENCE [LARGE SCALE GENOMIC DNA]</scope>
    <source>
        <strain evidence="2 3">M105</strain>
    </source>
</reference>
<dbReference type="OrthoDB" id="3216107at2"/>
<name>A0A545UH12_9GAMM</name>
<gene>
    <name evidence="2" type="ORF">FLL46_04285</name>
</gene>
<evidence type="ECO:0000313" key="2">
    <source>
        <dbReference type="EMBL" id="TQV88756.1"/>
    </source>
</evidence>
<dbReference type="InterPro" id="IPR053144">
    <property type="entry name" value="Acetyltransferase_Butenolide"/>
</dbReference>
<dbReference type="SUPFAM" id="SSF55729">
    <property type="entry name" value="Acyl-CoA N-acyltransferases (Nat)"/>
    <property type="match status" value="1"/>
</dbReference>
<dbReference type="RefSeq" id="WP_142892214.1">
    <property type="nucleotide sequence ID" value="NZ_ML660161.1"/>
</dbReference>
<protein>
    <submittedName>
        <fullName evidence="2">GNAT family N-acetyltransferase</fullName>
    </submittedName>
</protein>
<dbReference type="Proteomes" id="UP000315439">
    <property type="component" value="Unassembled WGS sequence"/>
</dbReference>
<dbReference type="PROSITE" id="PS51186">
    <property type="entry name" value="GNAT"/>
    <property type="match status" value="1"/>
</dbReference>
<dbReference type="EMBL" id="VIKS01000003">
    <property type="protein sequence ID" value="TQV88756.1"/>
    <property type="molecule type" value="Genomic_DNA"/>
</dbReference>
<keyword evidence="3" id="KW-1185">Reference proteome</keyword>
<comment type="caution">
    <text evidence="2">The sequence shown here is derived from an EMBL/GenBank/DDBJ whole genome shotgun (WGS) entry which is preliminary data.</text>
</comment>
<keyword evidence="2" id="KW-0808">Transferase</keyword>
<dbReference type="PANTHER" id="PTHR43233">
    <property type="entry name" value="FAMILY N-ACETYLTRANSFERASE, PUTATIVE (AFU_ORTHOLOGUE AFUA_6G03350)-RELATED"/>
    <property type="match status" value="1"/>
</dbReference>
<feature type="domain" description="N-acetyltransferase" evidence="1">
    <location>
        <begin position="8"/>
        <end position="140"/>
    </location>
</feature>
<sequence length="145" mass="16672">MFEQKAAVNISDDKSLLQIDIIHDYLSNQSYWAKGIPKDLIIKSIENSLCIGAYVNSQQVGFCRVISDYATFGNLVDVFVIEQYQRRGIAKQLMSAVIEHPLLQGLRRITLMTMDAHKLYAKYGFKQLAKPEVFMELHQPNIYTR</sequence>
<accession>A0A545UH12</accession>
<dbReference type="GO" id="GO:0016747">
    <property type="term" value="F:acyltransferase activity, transferring groups other than amino-acyl groups"/>
    <property type="evidence" value="ECO:0007669"/>
    <property type="project" value="InterPro"/>
</dbReference>
<organism evidence="2 3">
    <name type="scientific">Aliikangiella coralliicola</name>
    <dbReference type="NCBI Taxonomy" id="2592383"/>
    <lineage>
        <taxon>Bacteria</taxon>
        <taxon>Pseudomonadati</taxon>
        <taxon>Pseudomonadota</taxon>
        <taxon>Gammaproteobacteria</taxon>
        <taxon>Oceanospirillales</taxon>
        <taxon>Pleioneaceae</taxon>
        <taxon>Aliikangiella</taxon>
    </lineage>
</organism>
<dbReference type="AlphaFoldDB" id="A0A545UH12"/>
<dbReference type="InterPro" id="IPR000182">
    <property type="entry name" value="GNAT_dom"/>
</dbReference>
<dbReference type="CDD" id="cd04301">
    <property type="entry name" value="NAT_SF"/>
    <property type="match status" value="1"/>
</dbReference>
<proteinExistence type="predicted"/>